<keyword evidence="3 7" id="KW-0547">Nucleotide-binding</keyword>
<dbReference type="Proteomes" id="UP000242913">
    <property type="component" value="Unassembled WGS sequence"/>
</dbReference>
<evidence type="ECO:0000313" key="9">
    <source>
        <dbReference type="EMBL" id="OZC10375.1"/>
    </source>
</evidence>
<evidence type="ECO:0000256" key="6">
    <source>
        <dbReference type="ARBA" id="ARBA00023212"/>
    </source>
</evidence>
<dbReference type="GO" id="GO:0005634">
    <property type="term" value="C:nucleus"/>
    <property type="evidence" value="ECO:0007669"/>
    <property type="project" value="TreeGrafter"/>
</dbReference>
<protein>
    <recommendedName>
        <fullName evidence="8">Kinesin motor domain-containing protein</fullName>
    </recommendedName>
</protein>
<comment type="similarity">
    <text evidence="7">Belongs to the TRAFAC class myosin-kinesin ATPase superfamily. Kinesin family.</text>
</comment>
<keyword evidence="6" id="KW-0206">Cytoskeleton</keyword>
<dbReference type="Gene3D" id="3.40.850.10">
    <property type="entry name" value="Kinesin motor domain"/>
    <property type="match status" value="1"/>
</dbReference>
<dbReference type="PANTHER" id="PTHR47970:SF34">
    <property type="entry name" value="KINESIN-LIKE PROTEIN KIF3C"/>
    <property type="match status" value="1"/>
</dbReference>
<evidence type="ECO:0000256" key="4">
    <source>
        <dbReference type="ARBA" id="ARBA00022840"/>
    </source>
</evidence>
<feature type="binding site" evidence="7">
    <location>
        <begin position="118"/>
        <end position="125"/>
    </location>
    <ligand>
        <name>ATP</name>
        <dbReference type="ChEBI" id="CHEBI:30616"/>
    </ligand>
</feature>
<name>A0A238BZW4_9BILA</name>
<dbReference type="GO" id="GO:0051231">
    <property type="term" value="P:spindle elongation"/>
    <property type="evidence" value="ECO:0007669"/>
    <property type="project" value="TreeGrafter"/>
</dbReference>
<keyword evidence="5 7" id="KW-0505">Motor protein</keyword>
<organism evidence="9 10">
    <name type="scientific">Onchocerca flexuosa</name>
    <dbReference type="NCBI Taxonomy" id="387005"/>
    <lineage>
        <taxon>Eukaryota</taxon>
        <taxon>Metazoa</taxon>
        <taxon>Ecdysozoa</taxon>
        <taxon>Nematoda</taxon>
        <taxon>Chromadorea</taxon>
        <taxon>Rhabditida</taxon>
        <taxon>Spirurina</taxon>
        <taxon>Spiruromorpha</taxon>
        <taxon>Filarioidea</taxon>
        <taxon>Onchocercidae</taxon>
        <taxon>Onchocerca</taxon>
    </lineage>
</organism>
<evidence type="ECO:0000313" key="10">
    <source>
        <dbReference type="Proteomes" id="UP000242913"/>
    </source>
</evidence>
<keyword evidence="10" id="KW-1185">Reference proteome</keyword>
<dbReference type="Pfam" id="PF00225">
    <property type="entry name" value="Kinesin"/>
    <property type="match status" value="1"/>
</dbReference>
<dbReference type="InterPro" id="IPR001752">
    <property type="entry name" value="Kinesin_motor_dom"/>
</dbReference>
<proteinExistence type="inferred from homology"/>
<evidence type="ECO:0000256" key="7">
    <source>
        <dbReference type="PROSITE-ProRule" id="PRU00283"/>
    </source>
</evidence>
<dbReference type="AlphaFoldDB" id="A0A238BZW4"/>
<evidence type="ECO:0000256" key="3">
    <source>
        <dbReference type="ARBA" id="ARBA00022741"/>
    </source>
</evidence>
<dbReference type="SMART" id="SM00129">
    <property type="entry name" value="KISc"/>
    <property type="match status" value="1"/>
</dbReference>
<dbReference type="InterPro" id="IPR047149">
    <property type="entry name" value="KIF11-like"/>
</dbReference>
<gene>
    <name evidence="9" type="ORF">X798_02682</name>
</gene>
<dbReference type="InterPro" id="IPR027417">
    <property type="entry name" value="P-loop_NTPase"/>
</dbReference>
<dbReference type="GO" id="GO:0008017">
    <property type="term" value="F:microtubule binding"/>
    <property type="evidence" value="ECO:0007669"/>
    <property type="project" value="InterPro"/>
</dbReference>
<accession>A0A238BZW4</accession>
<dbReference type="GO" id="GO:0005876">
    <property type="term" value="C:spindle microtubule"/>
    <property type="evidence" value="ECO:0007669"/>
    <property type="project" value="TreeGrafter"/>
</dbReference>
<comment type="subcellular location">
    <subcellularLocation>
        <location evidence="1">Cytoplasm</location>
        <location evidence="1">Cytoskeleton</location>
    </subcellularLocation>
</comment>
<dbReference type="PROSITE" id="PS50067">
    <property type="entry name" value="KINESIN_MOTOR_2"/>
    <property type="match status" value="1"/>
</dbReference>
<dbReference type="SUPFAM" id="SSF52540">
    <property type="entry name" value="P-loop containing nucleoside triphosphate hydrolases"/>
    <property type="match status" value="1"/>
</dbReference>
<dbReference type="InterPro" id="IPR036961">
    <property type="entry name" value="Kinesin_motor_dom_sf"/>
</dbReference>
<sequence>MRDSKALVKKLREAVMVSAPLRPRTTTVKSEAVKVIIRCRPLSASEVSDGHQSIVDIQTNRGVIELRNPKVPNEPSKVFTFDSVYDPRSKQLDLYDETFRHLVDSVLEGFNGTIFAYGQTGTGKTFTMEGSMSP</sequence>
<dbReference type="GO" id="GO:0007018">
    <property type="term" value="P:microtubule-based movement"/>
    <property type="evidence" value="ECO:0007669"/>
    <property type="project" value="InterPro"/>
</dbReference>
<dbReference type="OrthoDB" id="3176171at2759"/>
<keyword evidence="2" id="KW-0963">Cytoplasm</keyword>
<dbReference type="GO" id="GO:0090307">
    <property type="term" value="P:mitotic spindle assembly"/>
    <property type="evidence" value="ECO:0007669"/>
    <property type="project" value="TreeGrafter"/>
</dbReference>
<dbReference type="GO" id="GO:0008574">
    <property type="term" value="F:plus-end-directed microtubule motor activity"/>
    <property type="evidence" value="ECO:0007669"/>
    <property type="project" value="TreeGrafter"/>
</dbReference>
<reference evidence="9 10" key="1">
    <citation type="submission" date="2015-12" db="EMBL/GenBank/DDBJ databases">
        <title>Draft genome of the nematode, Onchocerca flexuosa.</title>
        <authorList>
            <person name="Mitreva M."/>
        </authorList>
    </citation>
    <scope>NUCLEOTIDE SEQUENCE [LARGE SCALE GENOMIC DNA]</scope>
    <source>
        <strain evidence="9">Red Deer</strain>
    </source>
</reference>
<evidence type="ECO:0000256" key="1">
    <source>
        <dbReference type="ARBA" id="ARBA00004245"/>
    </source>
</evidence>
<dbReference type="GO" id="GO:0072686">
    <property type="term" value="C:mitotic spindle"/>
    <property type="evidence" value="ECO:0007669"/>
    <property type="project" value="TreeGrafter"/>
</dbReference>
<evidence type="ECO:0000259" key="8">
    <source>
        <dbReference type="PROSITE" id="PS50067"/>
    </source>
</evidence>
<dbReference type="PANTHER" id="PTHR47970">
    <property type="entry name" value="KINESIN-LIKE PROTEIN KIF11"/>
    <property type="match status" value="1"/>
</dbReference>
<evidence type="ECO:0000256" key="5">
    <source>
        <dbReference type="ARBA" id="ARBA00023175"/>
    </source>
</evidence>
<evidence type="ECO:0000256" key="2">
    <source>
        <dbReference type="ARBA" id="ARBA00022490"/>
    </source>
</evidence>
<dbReference type="EMBL" id="KZ269987">
    <property type="protein sequence ID" value="OZC10375.1"/>
    <property type="molecule type" value="Genomic_DNA"/>
</dbReference>
<keyword evidence="4 7" id="KW-0067">ATP-binding</keyword>
<dbReference type="GO" id="GO:0005524">
    <property type="term" value="F:ATP binding"/>
    <property type="evidence" value="ECO:0007669"/>
    <property type="project" value="UniProtKB-UniRule"/>
</dbReference>
<feature type="domain" description="Kinesin motor" evidence="8">
    <location>
        <begin position="32"/>
        <end position="134"/>
    </location>
</feature>